<protein>
    <submittedName>
        <fullName evidence="4">Molybdenum cofactor synthesis protein</fullName>
    </submittedName>
</protein>
<organism evidence="4 5">
    <name type="scientific">Mycolicibacterium phlei DSM 43239 = CCUG 21000</name>
    <dbReference type="NCBI Taxonomy" id="1226750"/>
    <lineage>
        <taxon>Bacteria</taxon>
        <taxon>Bacillati</taxon>
        <taxon>Actinomycetota</taxon>
        <taxon>Actinomycetes</taxon>
        <taxon>Mycobacteriales</taxon>
        <taxon>Mycobacteriaceae</taxon>
        <taxon>Mycolicibacterium</taxon>
    </lineage>
</organism>
<comment type="pathway">
    <text evidence="1">Cofactor biosynthesis; molybdopterin biosynthesis.</text>
</comment>
<dbReference type="SUPFAM" id="SSF53218">
    <property type="entry name" value="Molybdenum cofactor biosynthesis proteins"/>
    <property type="match status" value="1"/>
</dbReference>
<dbReference type="RefSeq" id="WP_003890176.1">
    <property type="nucleotide sequence ID" value="NZ_ANBO01000034.1"/>
</dbReference>
<dbReference type="GeneID" id="74301180"/>
<evidence type="ECO:0000313" key="4">
    <source>
        <dbReference type="EMBL" id="KAB7753441.1"/>
    </source>
</evidence>
<dbReference type="EMBL" id="ANBP01000034">
    <property type="protein sequence ID" value="KAB7753441.1"/>
    <property type="molecule type" value="Genomic_DNA"/>
</dbReference>
<dbReference type="InterPro" id="IPR036425">
    <property type="entry name" value="MoaB/Mog-like_dom_sf"/>
</dbReference>
<reference evidence="4 5" key="1">
    <citation type="submission" date="2012-10" db="EMBL/GenBank/DDBJ databases">
        <title>The draft sequence of the Mycobacterium pheli genome.</title>
        <authorList>
            <person name="Pettersson B.M.F."/>
            <person name="Das S."/>
            <person name="Dasgupta S."/>
            <person name="Bhattacharya A."/>
            <person name="Kirsebom L.A."/>
        </authorList>
    </citation>
    <scope>NUCLEOTIDE SEQUENCE [LARGE SCALE GENOMIC DNA]</scope>
    <source>
        <strain evidence="4 5">CCUG 21000</strain>
    </source>
</reference>
<dbReference type="PANTHER" id="PTHR43764:SF1">
    <property type="entry name" value="MOLYBDOPTERIN MOLYBDOTRANSFERASE"/>
    <property type="match status" value="1"/>
</dbReference>
<name>A0A5N5UUZ1_MYCPH</name>
<sequence length="158" mass="15941">MRSGRVVVASTRAAVGVYEDRTGPVIVEWLCARGISTPAPAVVPDGDPVAEAISAAVADGADVVITSGGTGISPTDRTAEATAALLDYQIPGLADAIRRAGEDKVPTAVLSRGVCGVKGRTLIVNLPGSPGGVKDGLGVLDRVLEHALDQLSGGDHPR</sequence>
<dbReference type="AlphaFoldDB" id="A0A5N5UUZ1"/>
<dbReference type="GO" id="GO:0006777">
    <property type="term" value="P:Mo-molybdopterin cofactor biosynthetic process"/>
    <property type="evidence" value="ECO:0007669"/>
    <property type="project" value="UniProtKB-KW"/>
</dbReference>
<dbReference type="Proteomes" id="UP000325690">
    <property type="component" value="Unassembled WGS sequence"/>
</dbReference>
<comment type="caution">
    <text evidence="4">The sequence shown here is derived from an EMBL/GenBank/DDBJ whole genome shotgun (WGS) entry which is preliminary data.</text>
</comment>
<feature type="domain" description="MoaB/Mog" evidence="3">
    <location>
        <begin position="5"/>
        <end position="147"/>
    </location>
</feature>
<evidence type="ECO:0000259" key="3">
    <source>
        <dbReference type="SMART" id="SM00852"/>
    </source>
</evidence>
<proteinExistence type="predicted"/>
<gene>
    <name evidence="4" type="ORF">MPHL21000_19620</name>
</gene>
<evidence type="ECO:0000256" key="2">
    <source>
        <dbReference type="ARBA" id="ARBA00023150"/>
    </source>
</evidence>
<dbReference type="NCBIfam" id="TIGR00177">
    <property type="entry name" value="molyb_syn"/>
    <property type="match status" value="1"/>
</dbReference>
<dbReference type="Pfam" id="PF00994">
    <property type="entry name" value="MoCF_biosynth"/>
    <property type="match status" value="1"/>
</dbReference>
<accession>A0A5N5UUZ1</accession>
<keyword evidence="2" id="KW-0501">Molybdenum cofactor biosynthesis</keyword>
<evidence type="ECO:0000313" key="5">
    <source>
        <dbReference type="Proteomes" id="UP000325690"/>
    </source>
</evidence>
<evidence type="ECO:0000256" key="1">
    <source>
        <dbReference type="ARBA" id="ARBA00005046"/>
    </source>
</evidence>
<dbReference type="InterPro" id="IPR001453">
    <property type="entry name" value="MoaB/Mog_dom"/>
</dbReference>
<dbReference type="CDD" id="cd00886">
    <property type="entry name" value="MogA_MoaB"/>
    <property type="match status" value="1"/>
</dbReference>
<dbReference type="InterPro" id="IPR051920">
    <property type="entry name" value="MPT_Adenylyltrnsfr/MoaC-Rel"/>
</dbReference>
<keyword evidence="5" id="KW-1185">Reference proteome</keyword>
<dbReference type="Gene3D" id="3.40.980.10">
    <property type="entry name" value="MoaB/Mog-like domain"/>
    <property type="match status" value="1"/>
</dbReference>
<dbReference type="SMART" id="SM00852">
    <property type="entry name" value="MoCF_biosynth"/>
    <property type="match status" value="1"/>
</dbReference>
<dbReference type="PANTHER" id="PTHR43764">
    <property type="entry name" value="MOLYBDENUM COFACTOR BIOSYNTHESIS"/>
    <property type="match status" value="1"/>
</dbReference>